<keyword evidence="3" id="KW-1185">Reference proteome</keyword>
<evidence type="ECO:0000313" key="2">
    <source>
        <dbReference type="EMBL" id="MUM78498.1"/>
    </source>
</evidence>
<evidence type="ECO:0000256" key="1">
    <source>
        <dbReference type="SAM" id="Phobius"/>
    </source>
</evidence>
<protein>
    <submittedName>
        <fullName evidence="2">Tetratricopeptide repeat protein</fullName>
    </submittedName>
</protein>
<keyword evidence="1" id="KW-0812">Transmembrane</keyword>
<dbReference type="AlphaFoldDB" id="A0A7K1KQY1"/>
<evidence type="ECO:0000313" key="3">
    <source>
        <dbReference type="Proteomes" id="UP000461162"/>
    </source>
</evidence>
<dbReference type="Pfam" id="PF14559">
    <property type="entry name" value="TPR_19"/>
    <property type="match status" value="1"/>
</dbReference>
<dbReference type="Proteomes" id="UP000461162">
    <property type="component" value="Unassembled WGS sequence"/>
</dbReference>
<dbReference type="Gene3D" id="1.25.40.10">
    <property type="entry name" value="Tetratricopeptide repeat domain"/>
    <property type="match status" value="1"/>
</dbReference>
<reference evidence="2 3" key="1">
    <citation type="submission" date="2019-11" db="EMBL/GenBank/DDBJ databases">
        <title>Pseudodesulfovibrio alkaliphilus, sp. nov., an alkaliphilic sulfate-reducing bacteria from mud volcano of Taman peninsula, Russia.</title>
        <authorList>
            <person name="Frolova A."/>
            <person name="Merkel A.Y."/>
            <person name="Slobodkin A.I."/>
        </authorList>
    </citation>
    <scope>NUCLEOTIDE SEQUENCE [LARGE SCALE GENOMIC DNA]</scope>
    <source>
        <strain evidence="2 3">F-1</strain>
    </source>
</reference>
<comment type="caution">
    <text evidence="2">The sequence shown here is derived from an EMBL/GenBank/DDBJ whole genome shotgun (WGS) entry which is preliminary data.</text>
</comment>
<organism evidence="2 3">
    <name type="scientific">Pseudodesulfovibrio alkaliphilus</name>
    <dbReference type="NCBI Taxonomy" id="2661613"/>
    <lineage>
        <taxon>Bacteria</taxon>
        <taxon>Pseudomonadati</taxon>
        <taxon>Thermodesulfobacteriota</taxon>
        <taxon>Desulfovibrionia</taxon>
        <taxon>Desulfovibrionales</taxon>
        <taxon>Desulfovibrionaceae</taxon>
    </lineage>
</organism>
<feature type="transmembrane region" description="Helical" evidence="1">
    <location>
        <begin position="32"/>
        <end position="51"/>
    </location>
</feature>
<dbReference type="EMBL" id="WODC01000009">
    <property type="protein sequence ID" value="MUM78498.1"/>
    <property type="molecule type" value="Genomic_DNA"/>
</dbReference>
<name>A0A7K1KQY1_9BACT</name>
<accession>A0A7K1KQY1</accession>
<keyword evidence="1" id="KW-0472">Membrane</keyword>
<keyword evidence="1" id="KW-1133">Transmembrane helix</keyword>
<sequence length="255" mass="28476">MVIKLVFKEHADNPDMGERIEAMDMQTRHKSIYAALLVLSAAGMLFLYPLVNRPLVLLHRAQTLANEGLVSESDALIVQAVSEGARRPDAVLQATRVMLETGRGRQAFSLLSQTLLEIRPTPAGLAGQMAGLMDAYGYEDEALTLLLRTVPERRSRDESMQLADLLRRQKRYDEALVEYDRLLAEDPANAEAALGRIETLGWAGDVETALPLARELVRARPDDRAARLVLARILSWSGRIDEAETEYRRLLGEEQ</sequence>
<dbReference type="InterPro" id="IPR011990">
    <property type="entry name" value="TPR-like_helical_dom_sf"/>
</dbReference>
<dbReference type="SUPFAM" id="SSF48452">
    <property type="entry name" value="TPR-like"/>
    <property type="match status" value="1"/>
</dbReference>
<dbReference type="Pfam" id="PF13428">
    <property type="entry name" value="TPR_14"/>
    <property type="match status" value="1"/>
</dbReference>
<proteinExistence type="predicted"/>
<gene>
    <name evidence="2" type="ORF">GKC30_12715</name>
</gene>